<dbReference type="InParanoid" id="A0A0Q3QME2"/>
<dbReference type="EnsemblPlants" id="KQK02626">
    <property type="protein sequence ID" value="KQK02626"/>
    <property type="gene ID" value="BRADI_2g02755v3"/>
</dbReference>
<protein>
    <submittedName>
        <fullName evidence="1 2">Uncharacterized protein</fullName>
    </submittedName>
</protein>
<evidence type="ECO:0000313" key="3">
    <source>
        <dbReference type="Proteomes" id="UP000008810"/>
    </source>
</evidence>
<dbReference type="InterPro" id="IPR004320">
    <property type="entry name" value="BPS1_pln"/>
</dbReference>
<evidence type="ECO:0000313" key="2">
    <source>
        <dbReference type="EnsemblPlants" id="KQK02626"/>
    </source>
</evidence>
<organism evidence="1">
    <name type="scientific">Brachypodium distachyon</name>
    <name type="common">Purple false brome</name>
    <name type="synonym">Trachynia distachya</name>
    <dbReference type="NCBI Taxonomy" id="15368"/>
    <lineage>
        <taxon>Eukaryota</taxon>
        <taxon>Viridiplantae</taxon>
        <taxon>Streptophyta</taxon>
        <taxon>Embryophyta</taxon>
        <taxon>Tracheophyta</taxon>
        <taxon>Spermatophyta</taxon>
        <taxon>Magnoliopsida</taxon>
        <taxon>Liliopsida</taxon>
        <taxon>Poales</taxon>
        <taxon>Poaceae</taxon>
        <taxon>BOP clade</taxon>
        <taxon>Pooideae</taxon>
        <taxon>Stipodae</taxon>
        <taxon>Brachypodieae</taxon>
        <taxon>Brachypodium</taxon>
    </lineage>
</organism>
<gene>
    <name evidence="1" type="ORF">BRADI_2g02755v3</name>
</gene>
<sequence>MSITTPTASERDLPRLAAVALPEDLQPETGACRGDSTVAVASASTAFFSGVSVLSNAAAARVDVASTPCWLTSRSGFIAASSDAPRARQSIWWVADLMRWMSLAKHWSVGKRNSSADNNGNESSTTRKAVFELHENLERCIASVDCSGEKVFQALVNTRVSLLNILSPTF</sequence>
<dbReference type="GO" id="GO:0048364">
    <property type="term" value="P:root development"/>
    <property type="evidence" value="ECO:0007669"/>
    <property type="project" value="InterPro"/>
</dbReference>
<dbReference type="Gramene" id="KQK02626">
    <property type="protein sequence ID" value="KQK02626"/>
    <property type="gene ID" value="BRADI_2g02755v3"/>
</dbReference>
<reference evidence="2" key="3">
    <citation type="submission" date="2018-08" db="UniProtKB">
        <authorList>
            <consortium name="EnsemblPlants"/>
        </authorList>
    </citation>
    <scope>IDENTIFICATION</scope>
    <source>
        <strain evidence="2">cv. Bd21</strain>
    </source>
</reference>
<name>A0A0Q3QME2_BRADI</name>
<dbReference type="Proteomes" id="UP000008810">
    <property type="component" value="Chromosome 2"/>
</dbReference>
<reference evidence="1 2" key="1">
    <citation type="journal article" date="2010" name="Nature">
        <title>Genome sequencing and analysis of the model grass Brachypodium distachyon.</title>
        <authorList>
            <consortium name="International Brachypodium Initiative"/>
        </authorList>
    </citation>
    <scope>NUCLEOTIDE SEQUENCE [LARGE SCALE GENOMIC DNA]</scope>
    <source>
        <strain evidence="1 2">Bd21</strain>
    </source>
</reference>
<accession>A0A0Q3QME2</accession>
<proteinExistence type="predicted"/>
<dbReference type="GO" id="GO:0048367">
    <property type="term" value="P:shoot system development"/>
    <property type="evidence" value="ECO:0007669"/>
    <property type="project" value="InterPro"/>
</dbReference>
<dbReference type="OrthoDB" id="695739at2759"/>
<dbReference type="AlphaFoldDB" id="A0A0Q3QME2"/>
<evidence type="ECO:0000313" key="1">
    <source>
        <dbReference type="EMBL" id="KQK02626.2"/>
    </source>
</evidence>
<keyword evidence="3" id="KW-1185">Reference proteome</keyword>
<reference evidence="1" key="2">
    <citation type="submission" date="2017-06" db="EMBL/GenBank/DDBJ databases">
        <title>WGS assembly of Brachypodium distachyon.</title>
        <authorList>
            <consortium name="The International Brachypodium Initiative"/>
            <person name="Lucas S."/>
            <person name="Harmon-Smith M."/>
            <person name="Lail K."/>
            <person name="Tice H."/>
            <person name="Grimwood J."/>
            <person name="Bruce D."/>
            <person name="Barry K."/>
            <person name="Shu S."/>
            <person name="Lindquist E."/>
            <person name="Wang M."/>
            <person name="Pitluck S."/>
            <person name="Vogel J.P."/>
            <person name="Garvin D.F."/>
            <person name="Mockler T.C."/>
            <person name="Schmutz J."/>
            <person name="Rokhsar D."/>
            <person name="Bevan M.W."/>
        </authorList>
    </citation>
    <scope>NUCLEOTIDE SEQUENCE</scope>
    <source>
        <strain evidence="1">Bd21</strain>
    </source>
</reference>
<dbReference type="EMBL" id="CM000881">
    <property type="protein sequence ID" value="KQK02626.2"/>
    <property type="molecule type" value="Genomic_DNA"/>
</dbReference>
<dbReference type="Pfam" id="PF03087">
    <property type="entry name" value="BPS1"/>
    <property type="match status" value="1"/>
</dbReference>